<feature type="domain" description="HTH luxR-type" evidence="4">
    <location>
        <begin position="277"/>
        <end position="342"/>
    </location>
</feature>
<name>A0A7Y9IEI6_9ACTN</name>
<organism evidence="5 6">
    <name type="scientific">Microlunatus parietis</name>
    <dbReference type="NCBI Taxonomy" id="682979"/>
    <lineage>
        <taxon>Bacteria</taxon>
        <taxon>Bacillati</taxon>
        <taxon>Actinomycetota</taxon>
        <taxon>Actinomycetes</taxon>
        <taxon>Propionibacteriales</taxon>
        <taxon>Propionibacteriaceae</taxon>
        <taxon>Microlunatus</taxon>
    </lineage>
</organism>
<keyword evidence="6" id="KW-1185">Reference proteome</keyword>
<dbReference type="Pfam" id="PF00196">
    <property type="entry name" value="GerE"/>
    <property type="match status" value="1"/>
</dbReference>
<dbReference type="GO" id="GO:0003677">
    <property type="term" value="F:DNA binding"/>
    <property type="evidence" value="ECO:0007669"/>
    <property type="project" value="UniProtKB-KW"/>
</dbReference>
<comment type="caution">
    <text evidence="5">The sequence shown here is derived from an EMBL/GenBank/DDBJ whole genome shotgun (WGS) entry which is preliminary data.</text>
</comment>
<dbReference type="PRINTS" id="PR00038">
    <property type="entry name" value="HTHLUXR"/>
</dbReference>
<dbReference type="RefSeq" id="WP_179757274.1">
    <property type="nucleotide sequence ID" value="NZ_JACCBU010000001.1"/>
</dbReference>
<accession>A0A7Y9IEI6</accession>
<dbReference type="PANTHER" id="PTHR44688:SF16">
    <property type="entry name" value="DNA-BINDING TRANSCRIPTIONAL ACTIVATOR DEVR_DOSR"/>
    <property type="match status" value="1"/>
</dbReference>
<evidence type="ECO:0000313" key="6">
    <source>
        <dbReference type="Proteomes" id="UP000569914"/>
    </source>
</evidence>
<dbReference type="InterPro" id="IPR000792">
    <property type="entry name" value="Tscrpt_reg_LuxR_C"/>
</dbReference>
<dbReference type="SMART" id="SM00421">
    <property type="entry name" value="HTH_LUXR"/>
    <property type="match status" value="1"/>
</dbReference>
<gene>
    <name evidence="5" type="ORF">BKA15_006078</name>
</gene>
<dbReference type="InterPro" id="IPR036388">
    <property type="entry name" value="WH-like_DNA-bd_sf"/>
</dbReference>
<dbReference type="Proteomes" id="UP000569914">
    <property type="component" value="Unassembled WGS sequence"/>
</dbReference>
<evidence type="ECO:0000259" key="4">
    <source>
        <dbReference type="PROSITE" id="PS50043"/>
    </source>
</evidence>
<keyword evidence="2 5" id="KW-0238">DNA-binding</keyword>
<dbReference type="PROSITE" id="PS50043">
    <property type="entry name" value="HTH_LUXR_2"/>
    <property type="match status" value="1"/>
</dbReference>
<reference evidence="5 6" key="1">
    <citation type="submission" date="2020-07" db="EMBL/GenBank/DDBJ databases">
        <title>Sequencing the genomes of 1000 actinobacteria strains.</title>
        <authorList>
            <person name="Klenk H.-P."/>
        </authorList>
    </citation>
    <scope>NUCLEOTIDE SEQUENCE [LARGE SCALE GENOMIC DNA]</scope>
    <source>
        <strain evidence="5 6">DSM 22083</strain>
    </source>
</reference>
<evidence type="ECO:0000256" key="1">
    <source>
        <dbReference type="ARBA" id="ARBA00023015"/>
    </source>
</evidence>
<evidence type="ECO:0000256" key="2">
    <source>
        <dbReference type="ARBA" id="ARBA00023125"/>
    </source>
</evidence>
<dbReference type="Gene3D" id="1.10.10.10">
    <property type="entry name" value="Winged helix-like DNA-binding domain superfamily/Winged helix DNA-binding domain"/>
    <property type="match status" value="1"/>
</dbReference>
<dbReference type="PANTHER" id="PTHR44688">
    <property type="entry name" value="DNA-BINDING TRANSCRIPTIONAL ACTIVATOR DEVR_DOSR"/>
    <property type="match status" value="1"/>
</dbReference>
<dbReference type="CDD" id="cd06170">
    <property type="entry name" value="LuxR_C_like"/>
    <property type="match status" value="1"/>
</dbReference>
<dbReference type="PROSITE" id="PS00622">
    <property type="entry name" value="HTH_LUXR_1"/>
    <property type="match status" value="1"/>
</dbReference>
<proteinExistence type="predicted"/>
<keyword evidence="3" id="KW-0804">Transcription</keyword>
<protein>
    <submittedName>
        <fullName evidence="5">DNA-binding CsgD family transcriptional regulator</fullName>
    </submittedName>
</protein>
<dbReference type="SUPFAM" id="SSF46894">
    <property type="entry name" value="C-terminal effector domain of the bipartite response regulators"/>
    <property type="match status" value="1"/>
</dbReference>
<dbReference type="InterPro" id="IPR016032">
    <property type="entry name" value="Sig_transdc_resp-reg_C-effctor"/>
</dbReference>
<dbReference type="GO" id="GO:0006355">
    <property type="term" value="P:regulation of DNA-templated transcription"/>
    <property type="evidence" value="ECO:0007669"/>
    <property type="project" value="InterPro"/>
</dbReference>
<dbReference type="EMBL" id="JACCBU010000001">
    <property type="protein sequence ID" value="NYE74749.1"/>
    <property type="molecule type" value="Genomic_DNA"/>
</dbReference>
<sequence length="344" mass="36930">MWEDRADRVRREITDLAVGGAGVADVQAAAITLVDRAVPSELTCWATLDPETLMITGMVGGPAKITAEYEERLAAAEYGPGEPHTFAELAREHRVVARLSELPERDLARSGRYHEVWRPLGLDRDVRVLFADAGAYWGAAGFVRHGADFTAREAEFLAAVAPAVGASIRMAVRAEASRAGGRPAIVVLGADGTIRAVTAAAADWRDSLDEIAPGRFQTMMRVLAYGARNAGPDGFHGRLRDARGRWAQLEASRLIGAGDERIVITIEPSSGDRLLALLLAAYGLSVRERDLCAEVLAGRSTAEIADRLFISPHTVQDHLKSIFGKVGVHSRGELVARLRPAAGS</sequence>
<evidence type="ECO:0000256" key="3">
    <source>
        <dbReference type="ARBA" id="ARBA00023163"/>
    </source>
</evidence>
<dbReference type="AlphaFoldDB" id="A0A7Y9IEI6"/>
<keyword evidence="1" id="KW-0805">Transcription regulation</keyword>
<evidence type="ECO:0000313" key="5">
    <source>
        <dbReference type="EMBL" id="NYE74749.1"/>
    </source>
</evidence>